<dbReference type="SUPFAM" id="SSF46785">
    <property type="entry name" value="Winged helix' DNA-binding domain"/>
    <property type="match status" value="1"/>
</dbReference>
<dbReference type="GO" id="GO:0003677">
    <property type="term" value="F:DNA binding"/>
    <property type="evidence" value="ECO:0007669"/>
    <property type="project" value="UniProtKB-KW"/>
</dbReference>
<evidence type="ECO:0000313" key="6">
    <source>
        <dbReference type="Proteomes" id="UP000198546"/>
    </source>
</evidence>
<dbReference type="OrthoDB" id="8555652at2"/>
<reference evidence="5 6" key="1">
    <citation type="submission" date="2016-10" db="EMBL/GenBank/DDBJ databases">
        <authorList>
            <person name="de Groot N.N."/>
        </authorList>
    </citation>
    <scope>NUCLEOTIDE SEQUENCE [LARGE SCALE GENOMIC DNA]</scope>
    <source>
        <strain evidence="5 6">MON 2.2</strain>
    </source>
</reference>
<dbReference type="PANTHER" id="PTHR34580">
    <property type="match status" value="1"/>
</dbReference>
<dbReference type="Pfam" id="PF25583">
    <property type="entry name" value="WCX"/>
    <property type="match status" value="1"/>
</dbReference>
<keyword evidence="1" id="KW-0805">Transcription regulation</keyword>
<dbReference type="InterPro" id="IPR028349">
    <property type="entry name" value="PafC-like"/>
</dbReference>
<dbReference type="Pfam" id="PF08279">
    <property type="entry name" value="HTH_11"/>
    <property type="match status" value="1"/>
</dbReference>
<dbReference type="AlphaFoldDB" id="A0A1G6YRC7"/>
<dbReference type="PROSITE" id="PS52050">
    <property type="entry name" value="WYL"/>
    <property type="match status" value="1"/>
</dbReference>
<sequence>MPRPTARVLALLELLQSGGTRTVGDLAERLGVNERTVRRYVAHLLELDVPVESVRGRYGGYRLGPGYRLPPLMLTDDEAVAVLLGLVGGPHPGAGGSRVATESATAKIRRVLPRPLAARLDALLDTAHFPGRPHPGSTVENDVLLLVAEAARDRRTLKIVHTSRNGRTTERTVHPYGVVAHTGHWYLAGHDTLSQDVRTFRLDRITTAELGSDTFTAPAHVRPRDEVLRTLAQTPWRHRVSVRVRADPTTIQSRLPPGLATITPLTDDEGWTRVDIRAERLDWVPGMLATLDADLVVESPDELRGLLSALAQRLLTASSDQGRAGATHPASCTGRDSS</sequence>
<evidence type="ECO:0000256" key="3">
    <source>
        <dbReference type="SAM" id="MobiDB-lite"/>
    </source>
</evidence>
<dbReference type="InterPro" id="IPR036390">
    <property type="entry name" value="WH_DNA-bd_sf"/>
</dbReference>
<dbReference type="InterPro" id="IPR001034">
    <property type="entry name" value="DeoR_HTH"/>
</dbReference>
<dbReference type="PIRSF" id="PIRSF016838">
    <property type="entry name" value="PafC"/>
    <property type="match status" value="1"/>
</dbReference>
<dbReference type="InterPro" id="IPR011991">
    <property type="entry name" value="ArsR-like_HTH"/>
</dbReference>
<dbReference type="InterPro" id="IPR051534">
    <property type="entry name" value="CBASS_pafABC_assoc_protein"/>
</dbReference>
<feature type="domain" description="HTH deoR-type" evidence="4">
    <location>
        <begin position="4"/>
        <end position="63"/>
    </location>
</feature>
<keyword evidence="6" id="KW-1185">Reference proteome</keyword>
<evidence type="ECO:0000313" key="5">
    <source>
        <dbReference type="EMBL" id="SDD92852.1"/>
    </source>
</evidence>
<dbReference type="Gene3D" id="1.10.10.10">
    <property type="entry name" value="Winged helix-like DNA-binding domain superfamily/Winged helix DNA-binding domain"/>
    <property type="match status" value="1"/>
</dbReference>
<dbReference type="Proteomes" id="UP000198546">
    <property type="component" value="Chromosome i"/>
</dbReference>
<dbReference type="InterPro" id="IPR013196">
    <property type="entry name" value="HTH_11"/>
</dbReference>
<dbReference type="RefSeq" id="WP_090593040.1">
    <property type="nucleotide sequence ID" value="NZ_LT629688.1"/>
</dbReference>
<evidence type="ECO:0000256" key="2">
    <source>
        <dbReference type="ARBA" id="ARBA00023163"/>
    </source>
</evidence>
<name>A0A1G6YRC7_9ACTN</name>
<keyword evidence="2" id="KW-0804">Transcription</keyword>
<gene>
    <name evidence="5" type="ORF">SAMN04489747_2077</name>
</gene>
<dbReference type="GO" id="GO:0003700">
    <property type="term" value="F:DNA-binding transcription factor activity"/>
    <property type="evidence" value="ECO:0007669"/>
    <property type="project" value="InterPro"/>
</dbReference>
<accession>A0A1G6YRC7</accession>
<evidence type="ECO:0000256" key="1">
    <source>
        <dbReference type="ARBA" id="ARBA00023015"/>
    </source>
</evidence>
<dbReference type="CDD" id="cd00090">
    <property type="entry name" value="HTH_ARSR"/>
    <property type="match status" value="1"/>
</dbReference>
<dbReference type="STRING" id="675864.SAMN04489747_2077"/>
<keyword evidence="5" id="KW-0238">DNA-binding</keyword>
<dbReference type="PROSITE" id="PS51000">
    <property type="entry name" value="HTH_DEOR_2"/>
    <property type="match status" value="1"/>
</dbReference>
<dbReference type="InterPro" id="IPR026881">
    <property type="entry name" value="WYL_dom"/>
</dbReference>
<evidence type="ECO:0000259" key="4">
    <source>
        <dbReference type="PROSITE" id="PS51000"/>
    </source>
</evidence>
<protein>
    <submittedName>
        <fullName evidence="5">Predicted DNA-binding transcriptional regulator YafY, contains an HTH and WYL domains</fullName>
    </submittedName>
</protein>
<dbReference type="InterPro" id="IPR036388">
    <property type="entry name" value="WH-like_DNA-bd_sf"/>
</dbReference>
<dbReference type="EMBL" id="LT629688">
    <property type="protein sequence ID" value="SDD92852.1"/>
    <property type="molecule type" value="Genomic_DNA"/>
</dbReference>
<organism evidence="5 6">
    <name type="scientific">Auraticoccus monumenti</name>
    <dbReference type="NCBI Taxonomy" id="675864"/>
    <lineage>
        <taxon>Bacteria</taxon>
        <taxon>Bacillati</taxon>
        <taxon>Actinomycetota</taxon>
        <taxon>Actinomycetes</taxon>
        <taxon>Propionibacteriales</taxon>
        <taxon>Propionibacteriaceae</taxon>
        <taxon>Auraticoccus</taxon>
    </lineage>
</organism>
<dbReference type="PANTHER" id="PTHR34580:SF3">
    <property type="entry name" value="PROTEIN PAFB"/>
    <property type="match status" value="1"/>
</dbReference>
<dbReference type="Pfam" id="PF13280">
    <property type="entry name" value="WYL"/>
    <property type="match status" value="1"/>
</dbReference>
<dbReference type="InterPro" id="IPR057727">
    <property type="entry name" value="WCX_dom"/>
</dbReference>
<feature type="region of interest" description="Disordered" evidence="3">
    <location>
        <begin position="319"/>
        <end position="338"/>
    </location>
</feature>
<proteinExistence type="predicted"/>